<dbReference type="Pfam" id="PF22740">
    <property type="entry name" value="PapZ_C"/>
    <property type="match status" value="1"/>
</dbReference>
<evidence type="ECO:0000259" key="1">
    <source>
        <dbReference type="Pfam" id="PF22740"/>
    </source>
</evidence>
<dbReference type="InterPro" id="IPR053931">
    <property type="entry name" value="RapZ_C"/>
</dbReference>
<evidence type="ECO:0000313" key="2">
    <source>
        <dbReference type="EMBL" id="QVJ03102.1"/>
    </source>
</evidence>
<evidence type="ECO:0000313" key="3">
    <source>
        <dbReference type="Proteomes" id="UP000682416"/>
    </source>
</evidence>
<feature type="domain" description="RapZ C-terminal" evidence="1">
    <location>
        <begin position="1"/>
        <end position="118"/>
    </location>
</feature>
<organism evidence="2 3">
    <name type="scientific">Nocardiopsis eucommiae</name>
    <dbReference type="NCBI Taxonomy" id="2831970"/>
    <lineage>
        <taxon>Bacteria</taxon>
        <taxon>Bacillati</taxon>
        <taxon>Actinomycetota</taxon>
        <taxon>Actinomycetes</taxon>
        <taxon>Streptosporangiales</taxon>
        <taxon>Nocardiopsidaceae</taxon>
        <taxon>Nocardiopsis</taxon>
    </lineage>
</organism>
<dbReference type="GO" id="GO:0005524">
    <property type="term" value="F:ATP binding"/>
    <property type="evidence" value="ECO:0007669"/>
    <property type="project" value="InterPro"/>
</dbReference>
<dbReference type="KEGG" id="nec:KGD82_13790"/>
<name>A0A975LD59_9ACTN</name>
<reference evidence="2" key="1">
    <citation type="submission" date="2021-05" db="EMBL/GenBank/DDBJ databases">
        <authorList>
            <person name="Kaiqin L."/>
            <person name="Jian G."/>
        </authorList>
    </citation>
    <scope>NUCLEOTIDE SEQUENCE</scope>
    <source>
        <strain evidence="2">HDS5</strain>
    </source>
</reference>
<accession>A0A975LD59</accession>
<dbReference type="EMBL" id="CP074402">
    <property type="protein sequence ID" value="QVJ03102.1"/>
    <property type="molecule type" value="Genomic_DNA"/>
</dbReference>
<dbReference type="InterPro" id="IPR005337">
    <property type="entry name" value="RapZ-like"/>
</dbReference>
<keyword evidence="3" id="KW-1185">Reference proteome</keyword>
<dbReference type="AlphaFoldDB" id="A0A975LD59"/>
<dbReference type="PANTHER" id="PTHR30448">
    <property type="entry name" value="RNASE ADAPTER PROTEIN RAPZ"/>
    <property type="match status" value="1"/>
</dbReference>
<proteinExistence type="predicted"/>
<dbReference type="PANTHER" id="PTHR30448:SF0">
    <property type="entry name" value="RNASE ADAPTER PROTEIN RAPZ"/>
    <property type="match status" value="1"/>
</dbReference>
<dbReference type="Proteomes" id="UP000682416">
    <property type="component" value="Chromosome"/>
</dbReference>
<protein>
    <recommendedName>
        <fullName evidence="1">RapZ C-terminal domain-containing protein</fullName>
    </recommendedName>
</protein>
<gene>
    <name evidence="2" type="ORF">KGD82_13790</name>
</gene>
<sequence>MSVTITTFGVLHGDEPSASNPVRIDLTTALRNPADDPALIELTGLDARVRDHVMTTPGADVIRDQALADIEEALKEGDVDVLVYCRGGRHRSVAMGEELHDALVGRGVVVKIVHRDVEKPVVR</sequence>